<keyword evidence="1" id="KW-0732">Signal</keyword>
<gene>
    <name evidence="2" type="ORF">CLUMA_CG005216</name>
</gene>
<dbReference type="EMBL" id="CVRI01000021">
    <property type="protein sequence ID" value="CRK91561.1"/>
    <property type="molecule type" value="Genomic_DNA"/>
</dbReference>
<feature type="signal peptide" evidence="1">
    <location>
        <begin position="1"/>
        <end position="25"/>
    </location>
</feature>
<protein>
    <submittedName>
        <fullName evidence="2">CLUMA_CG005216, isoform A</fullName>
    </submittedName>
</protein>
<dbReference type="Proteomes" id="UP000183832">
    <property type="component" value="Unassembled WGS sequence"/>
</dbReference>
<dbReference type="AlphaFoldDB" id="A0A1J1HZK1"/>
<proteinExistence type="predicted"/>
<feature type="chain" id="PRO_5012181830" evidence="1">
    <location>
        <begin position="26"/>
        <end position="134"/>
    </location>
</feature>
<accession>A0A1J1HZK1</accession>
<dbReference type="OrthoDB" id="8878063at2759"/>
<keyword evidence="3" id="KW-1185">Reference proteome</keyword>
<organism evidence="2 3">
    <name type="scientific">Clunio marinus</name>
    <dbReference type="NCBI Taxonomy" id="568069"/>
    <lineage>
        <taxon>Eukaryota</taxon>
        <taxon>Metazoa</taxon>
        <taxon>Ecdysozoa</taxon>
        <taxon>Arthropoda</taxon>
        <taxon>Hexapoda</taxon>
        <taxon>Insecta</taxon>
        <taxon>Pterygota</taxon>
        <taxon>Neoptera</taxon>
        <taxon>Endopterygota</taxon>
        <taxon>Diptera</taxon>
        <taxon>Nematocera</taxon>
        <taxon>Chironomoidea</taxon>
        <taxon>Chironomidae</taxon>
        <taxon>Clunio</taxon>
    </lineage>
</organism>
<evidence type="ECO:0000256" key="1">
    <source>
        <dbReference type="SAM" id="SignalP"/>
    </source>
</evidence>
<name>A0A1J1HZK1_9DIPT</name>
<sequence>MKTEFCIPKFFLCVELFALIAATLAKEIPQDSRTSVQNPCQEEACQPDYIWDTEKCACVSRPPCAIRCNVGYHLEYDENGRCFCALNDECPDAQIYDRNQGKCVCEYPIECGSGYYWNEEICKCNQLQKICVQI</sequence>
<evidence type="ECO:0000313" key="3">
    <source>
        <dbReference type="Proteomes" id="UP000183832"/>
    </source>
</evidence>
<reference evidence="2 3" key="1">
    <citation type="submission" date="2015-04" db="EMBL/GenBank/DDBJ databases">
        <authorList>
            <person name="Syromyatnikov M.Y."/>
            <person name="Popov V.N."/>
        </authorList>
    </citation>
    <scope>NUCLEOTIDE SEQUENCE [LARGE SCALE GENOMIC DNA]</scope>
</reference>
<evidence type="ECO:0000313" key="2">
    <source>
        <dbReference type="EMBL" id="CRK91561.1"/>
    </source>
</evidence>